<dbReference type="Pfam" id="PF13563">
    <property type="entry name" value="2_5_RNA_ligase2"/>
    <property type="match status" value="1"/>
</dbReference>
<sequence length="170" mass="18489">MYSLNVSLPSSVTSLAGRLGRELPRARARPRGEHTLVVKRLGSGDHTAYARIEARARDAVRGTAPFEVRLTGVEQFEVAATGPSPVVYLAVESPELRALHERLCEAFDAVEGMEGPDEYVPHVTVARGGDPAAAERLVERDIDPVEWAVEELVFFDAERGQSVSRVSLPA</sequence>
<dbReference type="GO" id="GO:0016874">
    <property type="term" value="F:ligase activity"/>
    <property type="evidence" value="ECO:0007669"/>
    <property type="project" value="UniProtKB-KW"/>
</dbReference>
<comment type="caution">
    <text evidence="1">The sequence shown here is derived from an EMBL/GenBank/DDBJ whole genome shotgun (WGS) entry which is preliminary data.</text>
</comment>
<organism evidence="1 2">
    <name type="scientific">Haloarcula saliterrae</name>
    <dbReference type="NCBI Taxonomy" id="2950534"/>
    <lineage>
        <taxon>Archaea</taxon>
        <taxon>Methanobacteriati</taxon>
        <taxon>Methanobacteriota</taxon>
        <taxon>Stenosarchaea group</taxon>
        <taxon>Halobacteria</taxon>
        <taxon>Halobacteriales</taxon>
        <taxon>Haloarculaceae</taxon>
        <taxon>Haloarcula</taxon>
    </lineage>
</organism>
<dbReference type="Gene3D" id="3.90.1140.10">
    <property type="entry name" value="Cyclic phosphodiesterase"/>
    <property type="match status" value="1"/>
</dbReference>
<reference evidence="1 2" key="1">
    <citation type="submission" date="2022-06" db="EMBL/GenBank/DDBJ databases">
        <title>Haloarcula sp. a new haloarchaeum isolate from saline soil.</title>
        <authorList>
            <person name="Strakova D."/>
            <person name="Galisteo C."/>
            <person name="Sanchez-Porro C."/>
            <person name="Ventosa A."/>
        </authorList>
    </citation>
    <scope>NUCLEOTIDE SEQUENCE [LARGE SCALE GENOMIC DNA]</scope>
    <source>
        <strain evidence="1 2">S1CR25-12</strain>
    </source>
</reference>
<proteinExistence type="predicted"/>
<dbReference type="Proteomes" id="UP001259659">
    <property type="component" value="Unassembled WGS sequence"/>
</dbReference>
<dbReference type="SUPFAM" id="SSF55144">
    <property type="entry name" value="LigT-like"/>
    <property type="match status" value="1"/>
</dbReference>
<gene>
    <name evidence="1" type="ORF">NDI56_12440</name>
</gene>
<dbReference type="EMBL" id="JAMQON010000003">
    <property type="protein sequence ID" value="MDS0260204.1"/>
    <property type="molecule type" value="Genomic_DNA"/>
</dbReference>
<protein>
    <submittedName>
        <fullName evidence="1">2'-5' RNA ligase family protein</fullName>
    </submittedName>
</protein>
<dbReference type="InterPro" id="IPR009097">
    <property type="entry name" value="Cyclic_Pdiesterase"/>
</dbReference>
<evidence type="ECO:0000313" key="1">
    <source>
        <dbReference type="EMBL" id="MDS0260204.1"/>
    </source>
</evidence>
<name>A0ABU2FD66_9EURY</name>
<keyword evidence="2" id="KW-1185">Reference proteome</keyword>
<dbReference type="PANTHER" id="PTHR40037:SF1">
    <property type="entry name" value="PHOSPHOESTERASE SAOUHSC_00951-RELATED"/>
    <property type="match status" value="1"/>
</dbReference>
<evidence type="ECO:0000313" key="2">
    <source>
        <dbReference type="Proteomes" id="UP001259659"/>
    </source>
</evidence>
<accession>A0ABU2FD66</accession>
<keyword evidence="1" id="KW-0436">Ligase</keyword>
<dbReference type="InterPro" id="IPR050580">
    <property type="entry name" value="2H_phosphoesterase_YjcG-like"/>
</dbReference>
<dbReference type="RefSeq" id="WP_310919872.1">
    <property type="nucleotide sequence ID" value="NZ_JAMQON010000003.1"/>
</dbReference>
<dbReference type="PANTHER" id="PTHR40037">
    <property type="entry name" value="PHOSPHOESTERASE YJCG-RELATED"/>
    <property type="match status" value="1"/>
</dbReference>